<evidence type="ECO:0000313" key="3">
    <source>
        <dbReference type="EMBL" id="SCU69111.1"/>
    </source>
</evidence>
<reference evidence="3" key="1">
    <citation type="submission" date="2016-09" db="EMBL/GenBank/DDBJ databases">
        <authorList>
            <person name="Hebert L."/>
            <person name="Moumen B."/>
        </authorList>
    </citation>
    <scope>NUCLEOTIDE SEQUENCE [LARGE SCALE GENOMIC DNA]</scope>
    <source>
        <strain evidence="3">OVI</strain>
    </source>
</reference>
<dbReference type="PANTHER" id="PTHR10663">
    <property type="entry name" value="GUANYL-NUCLEOTIDE EXCHANGE FACTOR"/>
    <property type="match status" value="1"/>
</dbReference>
<proteinExistence type="predicted"/>
<dbReference type="GO" id="GO:0012505">
    <property type="term" value="C:endomembrane system"/>
    <property type="evidence" value="ECO:0007669"/>
    <property type="project" value="UniProtKB-ARBA"/>
</dbReference>
<dbReference type="GO" id="GO:0016192">
    <property type="term" value="P:vesicle-mediated transport"/>
    <property type="evidence" value="ECO:0007669"/>
    <property type="project" value="UniProtKB-ARBA"/>
</dbReference>
<dbReference type="InterPro" id="IPR035999">
    <property type="entry name" value="Sec7_dom_sf"/>
</dbReference>
<organism evidence="3 4">
    <name type="scientific">Trypanosoma equiperdum</name>
    <dbReference type="NCBI Taxonomy" id="5694"/>
    <lineage>
        <taxon>Eukaryota</taxon>
        <taxon>Discoba</taxon>
        <taxon>Euglenozoa</taxon>
        <taxon>Kinetoplastea</taxon>
        <taxon>Metakinetoplastina</taxon>
        <taxon>Trypanosomatida</taxon>
        <taxon>Trypanosomatidae</taxon>
        <taxon>Trypanosoma</taxon>
    </lineage>
</organism>
<dbReference type="GO" id="GO:0005085">
    <property type="term" value="F:guanyl-nucleotide exchange factor activity"/>
    <property type="evidence" value="ECO:0007669"/>
    <property type="project" value="InterPro"/>
</dbReference>
<keyword evidence="1" id="KW-0175">Coiled coil</keyword>
<evidence type="ECO:0000256" key="1">
    <source>
        <dbReference type="SAM" id="Coils"/>
    </source>
</evidence>
<dbReference type="GO" id="GO:0032012">
    <property type="term" value="P:regulation of ARF protein signal transduction"/>
    <property type="evidence" value="ECO:0007669"/>
    <property type="project" value="InterPro"/>
</dbReference>
<comment type="caution">
    <text evidence="3">The sequence shown here is derived from an EMBL/GenBank/DDBJ whole genome shotgun (WGS) entry which is preliminary data.</text>
</comment>
<dbReference type="SUPFAM" id="SSF48425">
    <property type="entry name" value="Sec7 domain"/>
    <property type="match status" value="1"/>
</dbReference>
<feature type="domain" description="SEC7" evidence="2">
    <location>
        <begin position="555"/>
        <end position="786"/>
    </location>
</feature>
<dbReference type="Pfam" id="PF01369">
    <property type="entry name" value="Sec7"/>
    <property type="match status" value="1"/>
</dbReference>
<sequence length="1671" mass="183985">MIGSSATTVSCSNDVCSRANERWDEDRLAVATHVQSLLVAIRSNERFGAKARFLGSSDVVEHVLLRRLRALQRKIVTPCLVRPITEEAILLPFCDIWISEEMSYTIIGTAMTSLSNLIDLRCTFITVKGIQRVLELAQRSVGGSEDDLTYEDLLLRKLKLCVSCVKHPCARALPETFFVDVVRLAFVIAMHPDTSLLLRCIAKEAMKDTATAMYGFIIENISSYNLGQGSTDGVENFQAHESCVDFQLTGVPMLRYVCSLIDGTVSEIKEGRFSPGMFGSAADSSLVRKVQLEGLHLAQSILFVVKDHLCMPECGNLLYSVQHNLCRALLVAGVGTEDIGLLSQIFPTVHTVVKVASFHLLPQTYSFLKVLHLDPLVRIGSDLNTNSTSSRVGSVTTSSQRPSPAAQMSVSKMLDLCEKRELILESLVGFCTDANFAVFCYAQYDLSRRFLPLLEHMCSLLVENCFNITNSNVPLEGGKPGHNGLTNDVEVGTPLTRMDALALEAIKGLLWQVSQVAPPQRFHGDSNMAAMINARITEKNMLVELASLFRTNALKSGIPFLLEKAIRLPAGSLKGVETGSIGCDVPMLILEEPAGGREVGACLYRLSGLLDKRALGDYLGELGREPPEPDPDEGEHYQAALAAWMEDRKDDHLKLGTVRYHQEQLKGFLQSFDFRGKSLLSSIRETAYHMCMPGEAQKIDRVMEVFSRTWLEANRGEGKDINPFQSEQGPFILGFSLIMLNTDQHSGKMSKPMTQEDFRRMHRDSDGGGSLPEEYLRAVFEDVKAHPIIMAEMMDVGFSNDVTWRLEMRPSEAVESRKSDPFTRVSMQAVSPNALESCEVEALRPFILRMIWSYCLTAFGNTLVGCTKSVFATQKDSTQETGAEGGDVIPQLATPEYAYNCALDGLCLLAKAARDRGMASVVDRVILTILSQLPLDLENVGSTIPQLSTQPSALLCLEKVFRVLDECVHDVLDAWEKLGRLFSNFFLLGMFSRDVVDSPETVTLWAELYANPCAGAEEIGDTQPDGGWLSTLWGSPNTQNRTKELRLQREQETMERVKALLPTLEELLNMIDGLDVDSHGRFFSVLCEEVRHKLRQKDGGRLSTHLLVLITEIAVRRPAEQTILDRYIKLCQQTVSHYFTAHEHLDDADLYRNNISEDGESSSRLYAPTTERFGVSFGAGASPASFDFFEEWLTSTTRVVKAVLRALVCFASNAESRHVFSPLLDLLMAAPPNVFKVAVAADLSLTLLELTQEAPRLVNPPYNLSLNGVLSALSLSFTTCPSPVVQKRVQSALSFVVREALYDSLSESDDIVNVLVTCALQSSRMQEEYPASADTTWPRTNVKPSDVPEQGELVESFIGSLVTVCHRFAINHALRDAPADNAKGPAVWIIALKGLSNLVVMSRHSRDRNMALLCLQRCLLDLEIGSLSADTVVLVYENVIFPLVEQTCASPSDSPATLGERCDQNDGCQGGHATDKVLPQILPKQFSVTSILSSLAPAPPSRRAAQSAAAAAAQRSQGGRDKHREVVDLKCRVVSLLSKVFLHYAKLMGENPVVLRDLWQRVLGTLCALYTSLSEESGTGLPGGEAATLDVPAFNGPRRIGAMAEDNAVLREAIQEAVKNMIYVLASILVGTGSTLEAVEAQQFWTSTKNLLRTFDFAEQLLVFIDNLEGT</sequence>
<accession>A0A1G4IA64</accession>
<keyword evidence="4" id="KW-1185">Reference proteome</keyword>
<dbReference type="SMART" id="SM00222">
    <property type="entry name" value="Sec7"/>
    <property type="match status" value="1"/>
</dbReference>
<dbReference type="GO" id="GO:0005737">
    <property type="term" value="C:cytoplasm"/>
    <property type="evidence" value="ECO:0007669"/>
    <property type="project" value="UniProtKB-ARBA"/>
</dbReference>
<dbReference type="VEuPathDB" id="TriTrypDB:TEOVI_000066800"/>
<dbReference type="GeneID" id="92374608"/>
<dbReference type="RefSeq" id="XP_067080141.1">
    <property type="nucleotide sequence ID" value="XM_067224040.1"/>
</dbReference>
<dbReference type="Proteomes" id="UP000195570">
    <property type="component" value="Unassembled WGS sequence"/>
</dbReference>
<dbReference type="Gene3D" id="1.10.1000.11">
    <property type="entry name" value="Arf Nucleotide-binding Site Opener,domain 2"/>
    <property type="match status" value="1"/>
</dbReference>
<evidence type="ECO:0000259" key="2">
    <source>
        <dbReference type="PROSITE" id="PS50190"/>
    </source>
</evidence>
<dbReference type="PROSITE" id="PS50190">
    <property type="entry name" value="SEC7"/>
    <property type="match status" value="1"/>
</dbReference>
<feature type="coiled-coil region" evidence="1">
    <location>
        <begin position="1040"/>
        <end position="1067"/>
    </location>
</feature>
<dbReference type="InterPro" id="IPR023394">
    <property type="entry name" value="Sec7_C_sf"/>
</dbReference>
<name>A0A1G4IA64_TRYEQ</name>
<dbReference type="PANTHER" id="PTHR10663:SF388">
    <property type="entry name" value="GOLGI-SPECIFIC BREFELDIN A-RESISTANCE GUANINE NUCLEOTIDE EXCHANGE FACTOR 1"/>
    <property type="match status" value="1"/>
</dbReference>
<dbReference type="EMBL" id="CZPT02001151">
    <property type="protein sequence ID" value="SCU69111.1"/>
    <property type="molecule type" value="Genomic_DNA"/>
</dbReference>
<dbReference type="InterPro" id="IPR000904">
    <property type="entry name" value="Sec7_dom"/>
</dbReference>
<gene>
    <name evidence="3" type="ORF">TEOVI_000066800</name>
</gene>
<dbReference type="CDD" id="cd00171">
    <property type="entry name" value="Sec7"/>
    <property type="match status" value="1"/>
</dbReference>
<protein>
    <submittedName>
        <fullName evidence="3">Sec7 domain containing protein, putative</fullName>
    </submittedName>
</protein>
<evidence type="ECO:0000313" key="4">
    <source>
        <dbReference type="Proteomes" id="UP000195570"/>
    </source>
</evidence>